<feature type="transmembrane region" description="Helical" evidence="6">
    <location>
        <begin position="253"/>
        <end position="278"/>
    </location>
</feature>
<dbReference type="InterPro" id="IPR001851">
    <property type="entry name" value="ABC_transp_permease"/>
</dbReference>
<feature type="transmembrane region" description="Helical" evidence="6">
    <location>
        <begin position="36"/>
        <end position="55"/>
    </location>
</feature>
<dbReference type="PANTHER" id="PTHR30482">
    <property type="entry name" value="HIGH-AFFINITY BRANCHED-CHAIN AMINO ACID TRANSPORT SYSTEM PERMEASE"/>
    <property type="match status" value="1"/>
</dbReference>
<keyword evidence="4 6" id="KW-1133">Transmembrane helix</keyword>
<evidence type="ECO:0000313" key="7">
    <source>
        <dbReference type="EMBL" id="CAB4370642.1"/>
    </source>
</evidence>
<keyword evidence="3 6" id="KW-0812">Transmembrane</keyword>
<keyword evidence="2" id="KW-1003">Cell membrane</keyword>
<dbReference type="AlphaFoldDB" id="A0A6J6IGE8"/>
<dbReference type="GO" id="GO:0005886">
    <property type="term" value="C:plasma membrane"/>
    <property type="evidence" value="ECO:0007669"/>
    <property type="project" value="UniProtKB-SubCell"/>
</dbReference>
<feature type="transmembrane region" description="Helical" evidence="6">
    <location>
        <begin position="212"/>
        <end position="233"/>
    </location>
</feature>
<organism evidence="8">
    <name type="scientific">freshwater metagenome</name>
    <dbReference type="NCBI Taxonomy" id="449393"/>
    <lineage>
        <taxon>unclassified sequences</taxon>
        <taxon>metagenomes</taxon>
        <taxon>ecological metagenomes</taxon>
    </lineage>
</organism>
<name>A0A6J6IGE8_9ZZZZ</name>
<dbReference type="EMBL" id="CAEZVH010000025">
    <property type="protein sequence ID" value="CAB4622638.1"/>
    <property type="molecule type" value="Genomic_DNA"/>
</dbReference>
<evidence type="ECO:0000256" key="2">
    <source>
        <dbReference type="ARBA" id="ARBA00022475"/>
    </source>
</evidence>
<evidence type="ECO:0000256" key="3">
    <source>
        <dbReference type="ARBA" id="ARBA00022692"/>
    </source>
</evidence>
<feature type="transmembrane region" description="Helical" evidence="6">
    <location>
        <begin position="162"/>
        <end position="182"/>
    </location>
</feature>
<feature type="transmembrane region" description="Helical" evidence="6">
    <location>
        <begin position="12"/>
        <end position="29"/>
    </location>
</feature>
<evidence type="ECO:0000256" key="6">
    <source>
        <dbReference type="SAM" id="Phobius"/>
    </source>
</evidence>
<dbReference type="PANTHER" id="PTHR30482:SF20">
    <property type="entry name" value="HIGH-AFFINITY BRANCHED-CHAIN AMINO ACID TRANSPORT SYSTEM PERMEASE PROTEIN LIVM"/>
    <property type="match status" value="1"/>
</dbReference>
<accession>A0A6J6IGE8</accession>
<proteinExistence type="predicted"/>
<feature type="transmembrane region" description="Helical" evidence="6">
    <location>
        <begin position="86"/>
        <end position="108"/>
    </location>
</feature>
<dbReference type="CDD" id="cd06581">
    <property type="entry name" value="TM_PBP1_LivM_like"/>
    <property type="match status" value="1"/>
</dbReference>
<evidence type="ECO:0000256" key="4">
    <source>
        <dbReference type="ARBA" id="ARBA00022989"/>
    </source>
</evidence>
<dbReference type="InterPro" id="IPR043428">
    <property type="entry name" value="LivM-like"/>
</dbReference>
<sequence length="326" mass="34151">MLKLTPSKKRTIFFIAIGWALLLIGDRIGELRQYQGSFVAMYALAIASIILLTGYSGQLSLGHSALMAVGAYAGALSINNLHLHPAIALVIATFVAGLFGLLLGFGVARLSGPYLAGTTLALAVSLPTLANQFPILGGEQGVVFDVGLPPARFGENFSQYKWFFWISTLAVLIMLWLISNFVSSRYGRTFRAIRDNETAAALAGLNTGRLKVLAFAISSGMAGLAGGLLVMLISGVSPSAFPLSLSFSLLTGAVVTGVYSLRGVMLGGLVLVAIPEIADSLVTRIGGSEGFTATLPGFLVSALLILAVLFAPNGPGTLLHTFKKHH</sequence>
<gene>
    <name evidence="8" type="ORF">UFOPK1951_00349</name>
    <name evidence="7" type="ORF">UFOPK4182_00186</name>
</gene>
<keyword evidence="5 6" id="KW-0472">Membrane</keyword>
<evidence type="ECO:0000256" key="5">
    <source>
        <dbReference type="ARBA" id="ARBA00023136"/>
    </source>
</evidence>
<protein>
    <submittedName>
        <fullName evidence="8">Unannotated protein</fullName>
    </submittedName>
</protein>
<dbReference type="GO" id="GO:0015658">
    <property type="term" value="F:branched-chain amino acid transmembrane transporter activity"/>
    <property type="evidence" value="ECO:0007669"/>
    <property type="project" value="InterPro"/>
</dbReference>
<dbReference type="EMBL" id="CAEUNI010000010">
    <property type="protein sequence ID" value="CAB4370642.1"/>
    <property type="molecule type" value="Genomic_DNA"/>
</dbReference>
<feature type="transmembrane region" description="Helical" evidence="6">
    <location>
        <begin position="290"/>
        <end position="311"/>
    </location>
</feature>
<reference evidence="8" key="1">
    <citation type="submission" date="2020-05" db="EMBL/GenBank/DDBJ databases">
        <authorList>
            <person name="Chiriac C."/>
            <person name="Salcher M."/>
            <person name="Ghai R."/>
            <person name="Kavagutti S V."/>
        </authorList>
    </citation>
    <scope>NUCLEOTIDE SEQUENCE</scope>
</reference>
<evidence type="ECO:0000313" key="8">
    <source>
        <dbReference type="EMBL" id="CAB4622638.1"/>
    </source>
</evidence>
<dbReference type="Pfam" id="PF02653">
    <property type="entry name" value="BPD_transp_2"/>
    <property type="match status" value="1"/>
</dbReference>
<evidence type="ECO:0000256" key="1">
    <source>
        <dbReference type="ARBA" id="ARBA00004651"/>
    </source>
</evidence>
<comment type="subcellular location">
    <subcellularLocation>
        <location evidence="1">Cell membrane</location>
        <topology evidence="1">Multi-pass membrane protein</topology>
    </subcellularLocation>
</comment>